<organism evidence="2 3">
    <name type="scientific">Rhizomicrobium palustre</name>
    <dbReference type="NCBI Taxonomy" id="189966"/>
    <lineage>
        <taxon>Bacteria</taxon>
        <taxon>Pseudomonadati</taxon>
        <taxon>Pseudomonadota</taxon>
        <taxon>Alphaproteobacteria</taxon>
        <taxon>Micropepsales</taxon>
        <taxon>Micropepsaceae</taxon>
        <taxon>Rhizomicrobium</taxon>
    </lineage>
</organism>
<dbReference type="Proteomes" id="UP000570514">
    <property type="component" value="Unassembled WGS sequence"/>
</dbReference>
<evidence type="ECO:0000313" key="2">
    <source>
        <dbReference type="EMBL" id="NIK88841.1"/>
    </source>
</evidence>
<dbReference type="PANTHER" id="PTHR46732:SF8">
    <property type="entry name" value="ATP-DEPENDENT PROTEASE LA (LON) DOMAIN PROTEIN"/>
    <property type="match status" value="1"/>
</dbReference>
<feature type="domain" description="Lon N-terminal" evidence="1">
    <location>
        <begin position="15"/>
        <end position="207"/>
    </location>
</feature>
<dbReference type="SUPFAM" id="SSF88697">
    <property type="entry name" value="PUA domain-like"/>
    <property type="match status" value="1"/>
</dbReference>
<accession>A0A846N0G4</accession>
<dbReference type="Gene3D" id="2.30.130.40">
    <property type="entry name" value="LON domain-like"/>
    <property type="match status" value="1"/>
</dbReference>
<sequence length="217" mass="24046">MAFIYNTLGDLPDVLDIFPLTGVLLLPRGQLPLNVFEPRYLALVDAALAGTRLIGMIQPTQSEDKVLRPALSATGCAGRITGFRESEDGRYMITLTGVCRFRVVEEFTTDTPYRRIRPDFETYSEDLTPPDETDFPRERLITSLKDYLANRDLKADWKSVMGAPPETLVNALAMLCPFEPAEKQALLEAPGWLERVDTLIALLEMSGAGPQGPVSLN</sequence>
<dbReference type="InterPro" id="IPR003111">
    <property type="entry name" value="Lon_prtase_N"/>
</dbReference>
<protein>
    <recommendedName>
        <fullName evidence="1">Lon N-terminal domain-containing protein</fullName>
    </recommendedName>
</protein>
<dbReference type="RefSeq" id="WP_167082979.1">
    <property type="nucleotide sequence ID" value="NZ_BAAADC010000001.1"/>
</dbReference>
<dbReference type="InterPro" id="IPR015947">
    <property type="entry name" value="PUA-like_sf"/>
</dbReference>
<dbReference type="AlphaFoldDB" id="A0A846N0G4"/>
<keyword evidence="3" id="KW-1185">Reference proteome</keyword>
<name>A0A846N0G4_9PROT</name>
<dbReference type="EMBL" id="JAASRM010000001">
    <property type="protein sequence ID" value="NIK88841.1"/>
    <property type="molecule type" value="Genomic_DNA"/>
</dbReference>
<dbReference type="PROSITE" id="PS51787">
    <property type="entry name" value="LON_N"/>
    <property type="match status" value="1"/>
</dbReference>
<dbReference type="SMART" id="SM00464">
    <property type="entry name" value="LON"/>
    <property type="match status" value="1"/>
</dbReference>
<comment type="caution">
    <text evidence="2">The sequence shown here is derived from an EMBL/GenBank/DDBJ whole genome shotgun (WGS) entry which is preliminary data.</text>
</comment>
<reference evidence="2 3" key="1">
    <citation type="submission" date="2020-03" db="EMBL/GenBank/DDBJ databases">
        <title>Genomic Encyclopedia of Type Strains, Phase IV (KMG-IV): sequencing the most valuable type-strain genomes for metagenomic binning, comparative biology and taxonomic classification.</title>
        <authorList>
            <person name="Goeker M."/>
        </authorList>
    </citation>
    <scope>NUCLEOTIDE SEQUENCE [LARGE SCALE GENOMIC DNA]</scope>
    <source>
        <strain evidence="2 3">DSM 19867</strain>
    </source>
</reference>
<dbReference type="PANTHER" id="PTHR46732">
    <property type="entry name" value="ATP-DEPENDENT PROTEASE LA (LON) DOMAIN PROTEIN"/>
    <property type="match status" value="1"/>
</dbReference>
<dbReference type="InterPro" id="IPR046336">
    <property type="entry name" value="Lon_prtase_N_sf"/>
</dbReference>
<evidence type="ECO:0000313" key="3">
    <source>
        <dbReference type="Proteomes" id="UP000570514"/>
    </source>
</evidence>
<proteinExistence type="predicted"/>
<evidence type="ECO:0000259" key="1">
    <source>
        <dbReference type="PROSITE" id="PS51787"/>
    </source>
</evidence>
<gene>
    <name evidence="2" type="ORF">FHS83_002159</name>
</gene>
<dbReference type="Pfam" id="PF02190">
    <property type="entry name" value="LON_substr_bdg"/>
    <property type="match status" value="1"/>
</dbReference>